<dbReference type="PANTHER" id="PTHR12133:SF2">
    <property type="entry name" value="TRNA (ADENINE(58)-N(1))-METHYLTRANSFERASE CATALYTIC SUBUNIT TRMT61A"/>
    <property type="match status" value="1"/>
</dbReference>
<feature type="region of interest" description="Disordered" evidence="10">
    <location>
        <begin position="312"/>
        <end position="347"/>
    </location>
</feature>
<dbReference type="PANTHER" id="PTHR12133">
    <property type="entry name" value="TRNA (ADENINE(58)-N(1))-METHYLTRANSFERASE"/>
    <property type="match status" value="1"/>
</dbReference>
<keyword evidence="4 8" id="KW-0808">Transferase</keyword>
<comment type="subcellular location">
    <subcellularLocation>
        <location evidence="1">Nucleus</location>
    </subcellularLocation>
</comment>
<evidence type="ECO:0000256" key="9">
    <source>
        <dbReference type="PIRSR" id="PIRSR017269-1"/>
    </source>
</evidence>
<dbReference type="Proteomes" id="UP001165065">
    <property type="component" value="Unassembled WGS sequence"/>
</dbReference>
<sequence>MLSRPQSPELDHMNGLASNAALDDQISPTFTSCSSFTESLIPRSSTISAGDLVVIYSSVSELDFVYASPGSKHSNRNGTFHHDDFLGQEFGVKVPSRSTDGFVFALRPTPELWSSSLPHRTQIVHDLDQCNVILYLDLKPGSVVLESGTGSGAMSTAIARTVSPGGKVWTYEFNEDRVTKARDEFARNGLADIITVTHRDVCGKREGDVGGFGDFVPDSSADAIFLDLPEPWEAVGGAADKIKPNGKICSYSPCIEQSQKFCAAAEAAGFHSVNTMEVRLKEYCVDCVLVEDEIVCDLPFYYGNKAVSDRKTGEKRKAEEGAASEASRGGGLGGGRGGKTELRTRPKQTMRGHTAFLSFATFKVGR</sequence>
<evidence type="ECO:0000256" key="10">
    <source>
        <dbReference type="SAM" id="MobiDB-lite"/>
    </source>
</evidence>
<dbReference type="GO" id="GO:0031515">
    <property type="term" value="C:tRNA (m1A) methyltransferase complex"/>
    <property type="evidence" value="ECO:0007669"/>
    <property type="project" value="UniProtKB-UniRule"/>
</dbReference>
<dbReference type="InterPro" id="IPR029063">
    <property type="entry name" value="SAM-dependent_MTases_sf"/>
</dbReference>
<feature type="binding site" evidence="9">
    <location>
        <position position="227"/>
    </location>
    <ligand>
        <name>S-adenosyl-L-methionine</name>
        <dbReference type="ChEBI" id="CHEBI:59789"/>
    </ligand>
</feature>
<gene>
    <name evidence="12" type="ORF">TrCOL_g12347</name>
</gene>
<evidence type="ECO:0000256" key="1">
    <source>
        <dbReference type="ARBA" id="ARBA00004123"/>
    </source>
</evidence>
<comment type="caution">
    <text evidence="12">The sequence shown here is derived from an EMBL/GenBank/DDBJ whole genome shotgun (WGS) entry which is preliminary data.</text>
</comment>
<protein>
    <recommendedName>
        <fullName evidence="2 8">tRNA (adenine(58)-N(1))-methyltransferase</fullName>
        <ecNumber evidence="2 8">2.1.1.220</ecNumber>
    </recommendedName>
</protein>
<dbReference type="GO" id="GO:0005634">
    <property type="term" value="C:nucleus"/>
    <property type="evidence" value="ECO:0007669"/>
    <property type="project" value="UniProtKB-SubCell"/>
</dbReference>
<comment type="catalytic activity">
    <reaction evidence="8">
        <text>adenosine(58) in tRNA + S-adenosyl-L-methionine = N(1)-methyladenosine(58) in tRNA + S-adenosyl-L-homocysteine + H(+)</text>
        <dbReference type="Rhea" id="RHEA:43152"/>
        <dbReference type="Rhea" id="RHEA-COMP:10365"/>
        <dbReference type="Rhea" id="RHEA-COMP:10366"/>
        <dbReference type="ChEBI" id="CHEBI:15378"/>
        <dbReference type="ChEBI" id="CHEBI:57856"/>
        <dbReference type="ChEBI" id="CHEBI:59789"/>
        <dbReference type="ChEBI" id="CHEBI:74411"/>
        <dbReference type="ChEBI" id="CHEBI:74491"/>
        <dbReference type="EC" id="2.1.1.220"/>
    </reaction>
</comment>
<accession>A0A9W7LE87</accession>
<dbReference type="InterPro" id="IPR049470">
    <property type="entry name" value="TRM61_C"/>
</dbReference>
<dbReference type="SUPFAM" id="SSF53335">
    <property type="entry name" value="S-adenosyl-L-methionine-dependent methyltransferases"/>
    <property type="match status" value="1"/>
</dbReference>
<comment type="similarity">
    <text evidence="8">Belongs to the class I-like SAM-binding methyltransferase superfamily. TRM61 family.</text>
</comment>
<dbReference type="Pfam" id="PF08704">
    <property type="entry name" value="GCD14"/>
    <property type="match status" value="1"/>
</dbReference>
<feature type="compositionally biased region" description="Gly residues" evidence="10">
    <location>
        <begin position="328"/>
        <end position="337"/>
    </location>
</feature>
<keyword evidence="13" id="KW-1185">Reference proteome</keyword>
<evidence type="ECO:0000313" key="13">
    <source>
        <dbReference type="Proteomes" id="UP001165065"/>
    </source>
</evidence>
<dbReference type="AlphaFoldDB" id="A0A9W7LE87"/>
<keyword evidence="3 8" id="KW-0489">Methyltransferase</keyword>
<evidence type="ECO:0000256" key="2">
    <source>
        <dbReference type="ARBA" id="ARBA00012796"/>
    </source>
</evidence>
<evidence type="ECO:0000256" key="4">
    <source>
        <dbReference type="ARBA" id="ARBA00022679"/>
    </source>
</evidence>
<keyword evidence="7" id="KW-0539">Nucleus</keyword>
<dbReference type="InterPro" id="IPR014816">
    <property type="entry name" value="tRNA_MeTrfase_Gcd14"/>
</dbReference>
<organism evidence="12 13">
    <name type="scientific">Triparma columacea</name>
    <dbReference type="NCBI Taxonomy" id="722753"/>
    <lineage>
        <taxon>Eukaryota</taxon>
        <taxon>Sar</taxon>
        <taxon>Stramenopiles</taxon>
        <taxon>Ochrophyta</taxon>
        <taxon>Bolidophyceae</taxon>
        <taxon>Parmales</taxon>
        <taxon>Triparmaceae</taxon>
        <taxon>Triparma</taxon>
    </lineage>
</organism>
<evidence type="ECO:0000256" key="7">
    <source>
        <dbReference type="ARBA" id="ARBA00023242"/>
    </source>
</evidence>
<evidence type="ECO:0000259" key="11">
    <source>
        <dbReference type="Pfam" id="PF08704"/>
    </source>
</evidence>
<dbReference type="GO" id="GO:0030488">
    <property type="term" value="P:tRNA methylation"/>
    <property type="evidence" value="ECO:0007669"/>
    <property type="project" value="InterPro"/>
</dbReference>
<dbReference type="EC" id="2.1.1.220" evidence="2 8"/>
<dbReference type="OrthoDB" id="1925287at2759"/>
<name>A0A9W7LE87_9STRA</name>
<dbReference type="Gene3D" id="3.10.330.20">
    <property type="match status" value="1"/>
</dbReference>
<dbReference type="Gene3D" id="3.40.50.150">
    <property type="entry name" value="Vaccinia Virus protein VP39"/>
    <property type="match status" value="1"/>
</dbReference>
<feature type="binding site" evidence="9">
    <location>
        <position position="172"/>
    </location>
    <ligand>
        <name>S-adenosyl-L-methionine</name>
        <dbReference type="ChEBI" id="CHEBI:59789"/>
    </ligand>
</feature>
<dbReference type="EMBL" id="BRYA01000362">
    <property type="protein sequence ID" value="GMI47845.1"/>
    <property type="molecule type" value="Genomic_DNA"/>
</dbReference>
<dbReference type="CDD" id="cd02440">
    <property type="entry name" value="AdoMet_MTases"/>
    <property type="match status" value="1"/>
</dbReference>
<dbReference type="PROSITE" id="PS51620">
    <property type="entry name" value="SAM_TRM61"/>
    <property type="match status" value="1"/>
</dbReference>
<dbReference type="GO" id="GO:0160107">
    <property type="term" value="F:tRNA (adenine(58)-N1)-methyltransferase activity"/>
    <property type="evidence" value="ECO:0007669"/>
    <property type="project" value="UniProtKB-EC"/>
</dbReference>
<keyword evidence="6 8" id="KW-0819">tRNA processing</keyword>
<evidence type="ECO:0000256" key="3">
    <source>
        <dbReference type="ARBA" id="ARBA00022603"/>
    </source>
</evidence>
<evidence type="ECO:0000256" key="5">
    <source>
        <dbReference type="ARBA" id="ARBA00022691"/>
    </source>
</evidence>
<keyword evidence="5 8" id="KW-0949">S-adenosyl-L-methionine</keyword>
<evidence type="ECO:0000256" key="8">
    <source>
        <dbReference type="PIRNR" id="PIRNR017269"/>
    </source>
</evidence>
<feature type="domain" description="tRNA (adenine(58)-N(1))-methyltransferase catalytic subunit TRM61 C-terminal" evidence="11">
    <location>
        <begin position="101"/>
        <end position="361"/>
    </location>
</feature>
<evidence type="ECO:0000256" key="6">
    <source>
        <dbReference type="ARBA" id="ARBA00022694"/>
    </source>
</evidence>
<dbReference type="PIRSF" id="PIRSF017269">
    <property type="entry name" value="GCD14"/>
    <property type="match status" value="1"/>
</dbReference>
<reference evidence="13" key="1">
    <citation type="journal article" date="2023" name="Commun. Biol.">
        <title>Genome analysis of Parmales, the sister group of diatoms, reveals the evolutionary specialization of diatoms from phago-mixotrophs to photoautotrophs.</title>
        <authorList>
            <person name="Ban H."/>
            <person name="Sato S."/>
            <person name="Yoshikawa S."/>
            <person name="Yamada K."/>
            <person name="Nakamura Y."/>
            <person name="Ichinomiya M."/>
            <person name="Sato N."/>
            <person name="Blanc-Mathieu R."/>
            <person name="Endo H."/>
            <person name="Kuwata A."/>
            <person name="Ogata H."/>
        </authorList>
    </citation>
    <scope>NUCLEOTIDE SEQUENCE [LARGE SCALE GENOMIC DNA]</scope>
</reference>
<evidence type="ECO:0000313" key="12">
    <source>
        <dbReference type="EMBL" id="GMI47845.1"/>
    </source>
</evidence>
<proteinExistence type="inferred from homology"/>